<dbReference type="AlphaFoldDB" id="B1Z6R1"/>
<proteinExistence type="predicted"/>
<dbReference type="HOGENOM" id="CLU_1755379_0_0_4"/>
<keyword evidence="1" id="KW-0732">Signal</keyword>
<name>B1Z6R1_BURA4</name>
<keyword evidence="2" id="KW-0614">Plasmid</keyword>
<evidence type="ECO:0000256" key="1">
    <source>
        <dbReference type="SAM" id="SignalP"/>
    </source>
</evidence>
<dbReference type="EMBL" id="CP001028">
    <property type="protein sequence ID" value="ACB69138.1"/>
    <property type="molecule type" value="Genomic_DNA"/>
</dbReference>
<sequence>MKKTVFRLALASAAVFAQRSVADVVLDVHGPGCVANDPIRLSDYVALLDAFETIVGKVRVSDSYETDFRRNLPAGGWRGLEAAPTLKDRIDDVRAFVSTHPVYSSAGAALLVNIIACTELCARQDVEVQSVVSGLKSTLVRVSRGELR</sequence>
<evidence type="ECO:0000313" key="3">
    <source>
        <dbReference type="Proteomes" id="UP000001680"/>
    </source>
</evidence>
<organism evidence="2 3">
    <name type="scientific">Burkholderia ambifaria (strain MC40-6)</name>
    <dbReference type="NCBI Taxonomy" id="398577"/>
    <lineage>
        <taxon>Bacteria</taxon>
        <taxon>Pseudomonadati</taxon>
        <taxon>Pseudomonadota</taxon>
        <taxon>Betaproteobacteria</taxon>
        <taxon>Burkholderiales</taxon>
        <taxon>Burkholderiaceae</taxon>
        <taxon>Burkholderia</taxon>
        <taxon>Burkholderia cepacia complex</taxon>
    </lineage>
</organism>
<geneLocation type="plasmid" evidence="2 3">
    <name>pBMC401</name>
</geneLocation>
<protein>
    <submittedName>
        <fullName evidence="2">Uncharacterized protein</fullName>
    </submittedName>
</protein>
<feature type="signal peptide" evidence="1">
    <location>
        <begin position="1"/>
        <end position="17"/>
    </location>
</feature>
<dbReference type="KEGG" id="bac:BamMC406_6736"/>
<reference evidence="3" key="1">
    <citation type="submission" date="2008-04" db="EMBL/GenBank/DDBJ databases">
        <title>Complete sequence of plasmid 1 of Burkholderia ambifaria MC40-6.</title>
        <authorList>
            <person name="Copeland A."/>
            <person name="Lucas S."/>
            <person name="Lapidus A."/>
            <person name="Glavina del Rio T."/>
            <person name="Dalin E."/>
            <person name="Tice H."/>
            <person name="Pitluck S."/>
            <person name="Chain P."/>
            <person name="Malfatti S."/>
            <person name="Shin M."/>
            <person name="Vergez L."/>
            <person name="Lang D."/>
            <person name="Schmutz J."/>
            <person name="Larimer F."/>
            <person name="Land M."/>
            <person name="Hauser L."/>
            <person name="Kyrpides N."/>
            <person name="Lykidis A."/>
            <person name="Ramette A."/>
            <person name="Konstantinidis K."/>
            <person name="Tiedje J."/>
            <person name="Richardson P."/>
        </authorList>
    </citation>
    <scope>NUCLEOTIDE SEQUENCE [LARGE SCALE GENOMIC DNA]</scope>
    <source>
        <strain evidence="3">MC40-6</strain>
        <plasmid evidence="3">Plasmid pBMC401</plasmid>
    </source>
</reference>
<dbReference type="Proteomes" id="UP000001680">
    <property type="component" value="Plasmid pBMC401"/>
</dbReference>
<accession>B1Z6R1</accession>
<dbReference type="OrthoDB" id="9828045at2"/>
<feature type="chain" id="PRO_5002773880" evidence="1">
    <location>
        <begin position="18"/>
        <end position="148"/>
    </location>
</feature>
<gene>
    <name evidence="2" type="ordered locus">BamMC406_6736</name>
</gene>
<evidence type="ECO:0000313" key="2">
    <source>
        <dbReference type="EMBL" id="ACB69138.1"/>
    </source>
</evidence>
<dbReference type="RefSeq" id="WP_012367371.1">
    <property type="nucleotide sequence ID" value="NC_010553.1"/>
</dbReference>